<keyword evidence="2" id="KW-1185">Reference proteome</keyword>
<dbReference type="Proteomes" id="UP001230649">
    <property type="component" value="Unassembled WGS sequence"/>
</dbReference>
<reference evidence="1" key="1">
    <citation type="submission" date="2023-04" db="EMBL/GenBank/DDBJ databases">
        <title>Draft Genome sequencing of Naganishia species isolated from polar environments using Oxford Nanopore Technology.</title>
        <authorList>
            <person name="Leo P."/>
            <person name="Venkateswaran K."/>
        </authorList>
    </citation>
    <scope>NUCLEOTIDE SEQUENCE</scope>
    <source>
        <strain evidence="1">MNA-CCFEE 5262</strain>
    </source>
</reference>
<accession>A0ACC2V188</accession>
<protein>
    <submittedName>
        <fullName evidence="1">Uncharacterized protein</fullName>
    </submittedName>
</protein>
<comment type="caution">
    <text evidence="1">The sequence shown here is derived from an EMBL/GenBank/DDBJ whole genome shotgun (WGS) entry which is preliminary data.</text>
</comment>
<evidence type="ECO:0000313" key="2">
    <source>
        <dbReference type="Proteomes" id="UP001230649"/>
    </source>
</evidence>
<name>A0ACC2V188_9TREE</name>
<proteinExistence type="predicted"/>
<gene>
    <name evidence="1" type="ORF">QFC20_007301</name>
</gene>
<organism evidence="1 2">
    <name type="scientific">Naganishia adeliensis</name>
    <dbReference type="NCBI Taxonomy" id="92952"/>
    <lineage>
        <taxon>Eukaryota</taxon>
        <taxon>Fungi</taxon>
        <taxon>Dikarya</taxon>
        <taxon>Basidiomycota</taxon>
        <taxon>Agaricomycotina</taxon>
        <taxon>Tremellomycetes</taxon>
        <taxon>Filobasidiales</taxon>
        <taxon>Filobasidiaceae</taxon>
        <taxon>Naganishia</taxon>
    </lineage>
</organism>
<sequence>MFMNTISACGLLACLARLSHGSPVARNNGGAKAITWISPDHQQFCWNVEKEGHEFASGQTLGVSACDNSAAQQFLCTTGATTIQLANTELCVEFGPGLRKNGRPLHVEKCRAKGAPGQRLFITEDNHIALENGPGQCADVKDGDVADGVGKLQSWRCASDNVNQIFFGKLPSVIAKTIRPFVEQALCLGALVFPFDPEYPLIPEVLISFSFEPAYKRFLFPTNNSTVQFFAEEIGKLFTWSQVLVENPVDPPINVTDWLENPSLEQVLTVIPGQGTFEGLVRFGNEESGLCAQFVSSEPFIPDSGYDSLERCDESDARQYYLVEPIQEHRYAQRDCYRLS</sequence>
<dbReference type="EMBL" id="JASBWS010000168">
    <property type="protein sequence ID" value="KAJ9092700.1"/>
    <property type="molecule type" value="Genomic_DNA"/>
</dbReference>
<evidence type="ECO:0000313" key="1">
    <source>
        <dbReference type="EMBL" id="KAJ9092700.1"/>
    </source>
</evidence>